<dbReference type="EMBL" id="VOHS01000062">
    <property type="protein sequence ID" value="TWV92986.1"/>
    <property type="molecule type" value="Genomic_DNA"/>
</dbReference>
<dbReference type="Gene3D" id="3.40.50.1820">
    <property type="entry name" value="alpha/beta hydrolase"/>
    <property type="match status" value="1"/>
</dbReference>
<keyword evidence="4" id="KW-1185">Reference proteome</keyword>
<dbReference type="OrthoDB" id="9775851at2"/>
<dbReference type="InterPro" id="IPR029058">
    <property type="entry name" value="AB_hydrolase_fold"/>
</dbReference>
<keyword evidence="1" id="KW-0812">Transmembrane</keyword>
<evidence type="ECO:0000313" key="3">
    <source>
        <dbReference type="EMBL" id="TWV92986.1"/>
    </source>
</evidence>
<dbReference type="SUPFAM" id="SSF53474">
    <property type="entry name" value="alpha/beta-Hydrolases"/>
    <property type="match status" value="1"/>
</dbReference>
<organism evidence="3 4">
    <name type="scientific">Chitinophaga pinensis</name>
    <dbReference type="NCBI Taxonomy" id="79329"/>
    <lineage>
        <taxon>Bacteria</taxon>
        <taxon>Pseudomonadati</taxon>
        <taxon>Bacteroidota</taxon>
        <taxon>Chitinophagia</taxon>
        <taxon>Chitinophagales</taxon>
        <taxon>Chitinophagaceae</taxon>
        <taxon>Chitinophaga</taxon>
    </lineage>
</organism>
<proteinExistence type="predicted"/>
<evidence type="ECO:0000256" key="1">
    <source>
        <dbReference type="SAM" id="Phobius"/>
    </source>
</evidence>
<reference evidence="3 4" key="1">
    <citation type="submission" date="2019-08" db="EMBL/GenBank/DDBJ databases">
        <title>Whole genome sequencing of chitin degrading bacteria Chitinophaga pinensis YS16.</title>
        <authorList>
            <person name="Singh R.P."/>
            <person name="Manchanda G."/>
            <person name="Maurya I.K."/>
            <person name="Joshi N.K."/>
            <person name="Srivastava A.K."/>
        </authorList>
    </citation>
    <scope>NUCLEOTIDE SEQUENCE [LARGE SCALE GENOMIC DNA]</scope>
    <source>
        <strain evidence="3 4">YS-16</strain>
    </source>
</reference>
<evidence type="ECO:0000259" key="2">
    <source>
        <dbReference type="Pfam" id="PF00135"/>
    </source>
</evidence>
<feature type="transmembrane region" description="Helical" evidence="1">
    <location>
        <begin position="29"/>
        <end position="49"/>
    </location>
</feature>
<keyword evidence="1" id="KW-1133">Transmembrane helix</keyword>
<feature type="domain" description="Carboxylesterase type B" evidence="2">
    <location>
        <begin position="2"/>
        <end position="74"/>
    </location>
</feature>
<gene>
    <name evidence="3" type="ORF">FEF09_27765</name>
</gene>
<dbReference type="InterPro" id="IPR002018">
    <property type="entry name" value="CarbesteraseB"/>
</dbReference>
<dbReference type="Pfam" id="PF00135">
    <property type="entry name" value="COesterase"/>
    <property type="match status" value="1"/>
</dbReference>
<sequence>MPVVVWVHGGGMTGGSGMGMNGHAFADKDSIICITINYRLGVFGFMYMVRYTRLRNIRHNGLQDCMMALQWIRKISCFRW</sequence>
<comment type="caution">
    <text evidence="3">The sequence shown here is derived from an EMBL/GenBank/DDBJ whole genome shotgun (WGS) entry which is preliminary data.</text>
</comment>
<dbReference type="AlphaFoldDB" id="A0A5C6LLK6"/>
<protein>
    <submittedName>
        <fullName evidence="3">Carboxylesterase family protein</fullName>
    </submittedName>
</protein>
<dbReference type="PANTHER" id="PTHR43903">
    <property type="entry name" value="NEUROLIGIN"/>
    <property type="match status" value="1"/>
</dbReference>
<name>A0A5C6LLK6_9BACT</name>
<keyword evidence="1" id="KW-0472">Membrane</keyword>
<dbReference type="Proteomes" id="UP000318815">
    <property type="component" value="Unassembled WGS sequence"/>
</dbReference>
<evidence type="ECO:0000313" key="4">
    <source>
        <dbReference type="Proteomes" id="UP000318815"/>
    </source>
</evidence>
<dbReference type="InterPro" id="IPR051093">
    <property type="entry name" value="Neuroligin/BSAL"/>
</dbReference>
<accession>A0A5C6LLK6</accession>